<dbReference type="InterPro" id="IPR002401">
    <property type="entry name" value="Cyt_P450_E_grp-I"/>
</dbReference>
<evidence type="ECO:0000256" key="1">
    <source>
        <dbReference type="PIRSR" id="PIRSR602401-1"/>
    </source>
</evidence>
<accession>A0A2J6RHG0</accession>
<dbReference type="PANTHER" id="PTHR24305">
    <property type="entry name" value="CYTOCHROME P450"/>
    <property type="match status" value="1"/>
</dbReference>
<dbReference type="STRING" id="1149755.A0A2J6RHG0"/>
<dbReference type="GO" id="GO:0016705">
    <property type="term" value="F:oxidoreductase activity, acting on paired donors, with incorporation or reduction of molecular oxygen"/>
    <property type="evidence" value="ECO:0007669"/>
    <property type="project" value="InterPro"/>
</dbReference>
<feature type="binding site" description="axial binding residue" evidence="1">
    <location>
        <position position="457"/>
    </location>
    <ligand>
        <name>heme</name>
        <dbReference type="ChEBI" id="CHEBI:30413"/>
    </ligand>
    <ligandPart>
        <name>Fe</name>
        <dbReference type="ChEBI" id="CHEBI:18248"/>
    </ligandPart>
</feature>
<name>A0A2J6RHG0_HYAVF</name>
<dbReference type="PANTHER" id="PTHR24305:SF168">
    <property type="entry name" value="P450, PUTATIVE (EUROFUNG)-RELATED"/>
    <property type="match status" value="1"/>
</dbReference>
<evidence type="ECO:0000313" key="3">
    <source>
        <dbReference type="Proteomes" id="UP000235786"/>
    </source>
</evidence>
<dbReference type="GO" id="GO:0020037">
    <property type="term" value="F:heme binding"/>
    <property type="evidence" value="ECO:0007669"/>
    <property type="project" value="InterPro"/>
</dbReference>
<dbReference type="PRINTS" id="PR00385">
    <property type="entry name" value="P450"/>
</dbReference>
<dbReference type="GO" id="GO:0004497">
    <property type="term" value="F:monooxygenase activity"/>
    <property type="evidence" value="ECO:0007669"/>
    <property type="project" value="InterPro"/>
</dbReference>
<keyword evidence="1" id="KW-0349">Heme</keyword>
<reference evidence="2 3" key="1">
    <citation type="submission" date="2016-04" db="EMBL/GenBank/DDBJ databases">
        <title>A degradative enzymes factory behind the ericoid mycorrhizal symbiosis.</title>
        <authorList>
            <consortium name="DOE Joint Genome Institute"/>
            <person name="Martino E."/>
            <person name="Morin E."/>
            <person name="Grelet G."/>
            <person name="Kuo A."/>
            <person name="Kohler A."/>
            <person name="Daghino S."/>
            <person name="Barry K."/>
            <person name="Choi C."/>
            <person name="Cichocki N."/>
            <person name="Clum A."/>
            <person name="Copeland A."/>
            <person name="Hainaut M."/>
            <person name="Haridas S."/>
            <person name="Labutti K."/>
            <person name="Lindquist E."/>
            <person name="Lipzen A."/>
            <person name="Khouja H.-R."/>
            <person name="Murat C."/>
            <person name="Ohm R."/>
            <person name="Olson A."/>
            <person name="Spatafora J."/>
            <person name="Veneault-Fourrey C."/>
            <person name="Henrissat B."/>
            <person name="Grigoriev I."/>
            <person name="Martin F."/>
            <person name="Perotto S."/>
        </authorList>
    </citation>
    <scope>NUCLEOTIDE SEQUENCE [LARGE SCALE GENOMIC DNA]</scope>
    <source>
        <strain evidence="2 3">F</strain>
    </source>
</reference>
<sequence>MTIVSTAIGLVVDFRWYIIAALVVVYSAKGYAEYRRLRAFNGPFLAQWTDLWLAKAAFGTNQCGALADVCANYGSIARVGLNTLVTTSPDLIIRMSAARSGYSKGDWYAGTRIPPGQDNIFSQQDDEKLARRRAQMADGFSGKTNPSLEPTIDKHVCSLVNLLRSKYISTTESFRPVDMARKIGFYAMDVITDLAFGKPYGNLENDKDMYDYIQLTEAMIPVVVRMSAIPVLRTLFQTEWISKALFPSDTSEAGIGRLLGIAKKQVSQRYANKNIDHQDMISSFIAHGLTETDLVAESVMQILAGGETPATGFRSTLLFIITNPRVYATLQKEIDNALKTDGMISRPVVKDREWRQLEYLQAVVREGLRLCPPVTGLLSKVSPAGGDEFVVDGERVFIPGGTNIGWACWGMYRDKAVFGEDSELYRPERWLEEQNQDKLERMRKVVDLNFGYGKYYCLGRQVALSEMHKGVFELFRNFDLEIVNPARPWKSQNLGSWIQREMLVRVTERK</sequence>
<dbReference type="InterPro" id="IPR036396">
    <property type="entry name" value="Cyt_P450_sf"/>
</dbReference>
<keyword evidence="3" id="KW-1185">Reference proteome</keyword>
<dbReference type="CDD" id="cd11060">
    <property type="entry name" value="CYP57A1-like"/>
    <property type="match status" value="1"/>
</dbReference>
<organism evidence="2 3">
    <name type="scientific">Hyaloscypha variabilis (strain UAMH 11265 / GT02V1 / F)</name>
    <name type="common">Meliniomyces variabilis</name>
    <dbReference type="NCBI Taxonomy" id="1149755"/>
    <lineage>
        <taxon>Eukaryota</taxon>
        <taxon>Fungi</taxon>
        <taxon>Dikarya</taxon>
        <taxon>Ascomycota</taxon>
        <taxon>Pezizomycotina</taxon>
        <taxon>Leotiomycetes</taxon>
        <taxon>Helotiales</taxon>
        <taxon>Hyaloscyphaceae</taxon>
        <taxon>Hyaloscypha</taxon>
        <taxon>Hyaloscypha variabilis</taxon>
    </lineage>
</organism>
<protein>
    <submittedName>
        <fullName evidence="2">Cytochrome P450</fullName>
    </submittedName>
</protein>
<dbReference type="InterPro" id="IPR050121">
    <property type="entry name" value="Cytochrome_P450_monoxygenase"/>
</dbReference>
<gene>
    <name evidence="2" type="ORF">L207DRAFT_545247</name>
</gene>
<dbReference type="OrthoDB" id="1470350at2759"/>
<keyword evidence="1" id="KW-0479">Metal-binding</keyword>
<comment type="cofactor">
    <cofactor evidence="1">
        <name>heme</name>
        <dbReference type="ChEBI" id="CHEBI:30413"/>
    </cofactor>
</comment>
<dbReference type="Gene3D" id="1.10.630.10">
    <property type="entry name" value="Cytochrome P450"/>
    <property type="match status" value="1"/>
</dbReference>
<dbReference type="PRINTS" id="PR00463">
    <property type="entry name" value="EP450I"/>
</dbReference>
<dbReference type="InterPro" id="IPR001128">
    <property type="entry name" value="Cyt_P450"/>
</dbReference>
<proteinExistence type="predicted"/>
<keyword evidence="1" id="KW-0408">Iron</keyword>
<dbReference type="SUPFAM" id="SSF48264">
    <property type="entry name" value="Cytochrome P450"/>
    <property type="match status" value="1"/>
</dbReference>
<dbReference type="Pfam" id="PF00067">
    <property type="entry name" value="p450"/>
    <property type="match status" value="1"/>
</dbReference>
<dbReference type="EMBL" id="KZ613948">
    <property type="protein sequence ID" value="PMD37965.1"/>
    <property type="molecule type" value="Genomic_DNA"/>
</dbReference>
<dbReference type="GO" id="GO:0005506">
    <property type="term" value="F:iron ion binding"/>
    <property type="evidence" value="ECO:0007669"/>
    <property type="project" value="InterPro"/>
</dbReference>
<dbReference type="AlphaFoldDB" id="A0A2J6RHG0"/>
<dbReference type="Proteomes" id="UP000235786">
    <property type="component" value="Unassembled WGS sequence"/>
</dbReference>
<evidence type="ECO:0000313" key="2">
    <source>
        <dbReference type="EMBL" id="PMD37965.1"/>
    </source>
</evidence>